<dbReference type="EMBL" id="CP001322">
    <property type="protein sequence ID" value="ACL06269.1"/>
    <property type="molecule type" value="Genomic_DNA"/>
</dbReference>
<evidence type="ECO:0000313" key="2">
    <source>
        <dbReference type="Proteomes" id="UP000000739"/>
    </source>
</evidence>
<dbReference type="Proteomes" id="UP000000739">
    <property type="component" value="Chromosome"/>
</dbReference>
<dbReference type="AlphaFoldDB" id="B8FNI8"/>
<organism evidence="1 2">
    <name type="scientific">Desulfatibacillum aliphaticivorans</name>
    <dbReference type="NCBI Taxonomy" id="218208"/>
    <lineage>
        <taxon>Bacteria</taxon>
        <taxon>Pseudomonadati</taxon>
        <taxon>Thermodesulfobacteriota</taxon>
        <taxon>Desulfobacteria</taxon>
        <taxon>Desulfobacterales</taxon>
        <taxon>Desulfatibacillaceae</taxon>
        <taxon>Desulfatibacillum</taxon>
    </lineage>
</organism>
<protein>
    <submittedName>
        <fullName evidence="1">Uncharacterized protein</fullName>
    </submittedName>
</protein>
<dbReference type="KEGG" id="dal:Dalk_4591"/>
<dbReference type="RefSeq" id="WP_015949308.1">
    <property type="nucleotide sequence ID" value="NC_011768.1"/>
</dbReference>
<dbReference type="HOGENOM" id="CLU_2394875_0_0_7"/>
<accession>B8FNI8</accession>
<proteinExistence type="predicted"/>
<evidence type="ECO:0000313" key="1">
    <source>
        <dbReference type="EMBL" id="ACL06269.1"/>
    </source>
</evidence>
<gene>
    <name evidence="1" type="ordered locus">Dalk_4591</name>
</gene>
<sequence length="94" mass="11331">MVHESQITIDGIDYRLIDTDWSPGTPMLIHTHPEYIEPDWCAWEILRTDEDRDCWRTMEPDEYDMFIERNWQVVLEHLKRESAQGTDEPVRRVA</sequence>
<keyword evidence="2" id="KW-1185">Reference proteome</keyword>
<name>B8FNI8_DESAL</name>
<reference evidence="1 2" key="1">
    <citation type="journal article" date="2012" name="Environ. Microbiol.">
        <title>The genome sequence of Desulfatibacillum alkenivorans AK-01: a blueprint for anaerobic alkane oxidation.</title>
        <authorList>
            <person name="Callaghan A.V."/>
            <person name="Morris B.E."/>
            <person name="Pereira I.A."/>
            <person name="McInerney M.J."/>
            <person name="Austin R.N."/>
            <person name="Groves J.T."/>
            <person name="Kukor J.J."/>
            <person name="Suflita J.M."/>
            <person name="Young L.Y."/>
            <person name="Zylstra G.J."/>
            <person name="Wawrik B."/>
        </authorList>
    </citation>
    <scope>NUCLEOTIDE SEQUENCE [LARGE SCALE GENOMIC DNA]</scope>
    <source>
        <strain evidence="1 2">AK-01</strain>
    </source>
</reference>